<proteinExistence type="predicted"/>
<gene>
    <name evidence="3" type="ORF">AAFF_G00137810</name>
</gene>
<dbReference type="Proteomes" id="UP001221898">
    <property type="component" value="Unassembled WGS sequence"/>
</dbReference>
<evidence type="ECO:0000313" key="3">
    <source>
        <dbReference type="EMBL" id="KAJ8418072.1"/>
    </source>
</evidence>
<organism evidence="3 4">
    <name type="scientific">Aldrovandia affinis</name>
    <dbReference type="NCBI Taxonomy" id="143900"/>
    <lineage>
        <taxon>Eukaryota</taxon>
        <taxon>Metazoa</taxon>
        <taxon>Chordata</taxon>
        <taxon>Craniata</taxon>
        <taxon>Vertebrata</taxon>
        <taxon>Euteleostomi</taxon>
        <taxon>Actinopterygii</taxon>
        <taxon>Neopterygii</taxon>
        <taxon>Teleostei</taxon>
        <taxon>Notacanthiformes</taxon>
        <taxon>Halosauridae</taxon>
        <taxon>Aldrovandia</taxon>
    </lineage>
</organism>
<comment type="caution">
    <text evidence="3">The sequence shown here is derived from an EMBL/GenBank/DDBJ whole genome shotgun (WGS) entry which is preliminary data.</text>
</comment>
<dbReference type="AlphaFoldDB" id="A0AAD7TCG3"/>
<accession>A0AAD7TCG3</accession>
<name>A0AAD7TCG3_9TELE</name>
<feature type="signal peptide" evidence="2">
    <location>
        <begin position="1"/>
        <end position="17"/>
    </location>
</feature>
<evidence type="ECO:0000256" key="1">
    <source>
        <dbReference type="SAM" id="MobiDB-lite"/>
    </source>
</evidence>
<evidence type="ECO:0000313" key="4">
    <source>
        <dbReference type="Proteomes" id="UP001221898"/>
    </source>
</evidence>
<reference evidence="3" key="1">
    <citation type="journal article" date="2023" name="Science">
        <title>Genome structures resolve the early diversification of teleost fishes.</title>
        <authorList>
            <person name="Parey E."/>
            <person name="Louis A."/>
            <person name="Montfort J."/>
            <person name="Bouchez O."/>
            <person name="Roques C."/>
            <person name="Iampietro C."/>
            <person name="Lluch J."/>
            <person name="Castinel A."/>
            <person name="Donnadieu C."/>
            <person name="Desvignes T."/>
            <person name="Floi Bucao C."/>
            <person name="Jouanno E."/>
            <person name="Wen M."/>
            <person name="Mejri S."/>
            <person name="Dirks R."/>
            <person name="Jansen H."/>
            <person name="Henkel C."/>
            <person name="Chen W.J."/>
            <person name="Zahm M."/>
            <person name="Cabau C."/>
            <person name="Klopp C."/>
            <person name="Thompson A.W."/>
            <person name="Robinson-Rechavi M."/>
            <person name="Braasch I."/>
            <person name="Lecointre G."/>
            <person name="Bobe J."/>
            <person name="Postlethwait J.H."/>
            <person name="Berthelot C."/>
            <person name="Roest Crollius H."/>
            <person name="Guiguen Y."/>
        </authorList>
    </citation>
    <scope>NUCLEOTIDE SEQUENCE</scope>
    <source>
        <strain evidence="3">NC1722</strain>
    </source>
</reference>
<keyword evidence="4" id="KW-1185">Reference proteome</keyword>
<sequence length="139" mass="14810">MKAFLCQSLALLPQAWSCEPRDNGEGRHSGDKPQLMMRKMVRFPPAAGATPLKGEPVHGVPWLRTPGCEGPARNPFKAGERIHCAVSLEVKDVKGVVLGPGPAVVVTRAQSAVTKCRGREADAVSQRAHINQSGRQGGP</sequence>
<keyword evidence="2" id="KW-0732">Signal</keyword>
<feature type="region of interest" description="Disordered" evidence="1">
    <location>
        <begin position="120"/>
        <end position="139"/>
    </location>
</feature>
<feature type="compositionally biased region" description="Polar residues" evidence="1">
    <location>
        <begin position="128"/>
        <end position="139"/>
    </location>
</feature>
<dbReference type="EMBL" id="JAINUG010000002">
    <property type="protein sequence ID" value="KAJ8418072.1"/>
    <property type="molecule type" value="Genomic_DNA"/>
</dbReference>
<evidence type="ECO:0000256" key="2">
    <source>
        <dbReference type="SAM" id="SignalP"/>
    </source>
</evidence>
<protein>
    <recommendedName>
        <fullName evidence="5">Secreted protein</fullName>
    </recommendedName>
</protein>
<evidence type="ECO:0008006" key="5">
    <source>
        <dbReference type="Google" id="ProtNLM"/>
    </source>
</evidence>
<feature type="chain" id="PRO_5042152309" description="Secreted protein" evidence="2">
    <location>
        <begin position="18"/>
        <end position="139"/>
    </location>
</feature>